<reference evidence="2 3" key="1">
    <citation type="submission" date="2023-03" db="EMBL/GenBank/DDBJ databases">
        <authorList>
            <person name="Mo P."/>
        </authorList>
    </citation>
    <scope>NUCLEOTIDE SEQUENCE [LARGE SCALE GENOMIC DNA]</scope>
    <source>
        <strain evidence="2 3">HUAS 5</strain>
    </source>
</reference>
<evidence type="ECO:0000259" key="1">
    <source>
        <dbReference type="Pfam" id="PF04149"/>
    </source>
</evidence>
<dbReference type="Proteomes" id="UP001216440">
    <property type="component" value="Chromosome"/>
</dbReference>
<protein>
    <submittedName>
        <fullName evidence="2">DUF397 domain-containing protein</fullName>
    </submittedName>
</protein>
<evidence type="ECO:0000313" key="2">
    <source>
        <dbReference type="EMBL" id="WGD42627.1"/>
    </source>
</evidence>
<feature type="domain" description="DUF397" evidence="1">
    <location>
        <begin position="5"/>
        <end position="55"/>
    </location>
</feature>
<sequence>MTDVPWRKSTYSPDASNCVEIATAPAAVLVRDSKDTAGPRLALSPASWTAFLTHVAK</sequence>
<proteinExistence type="predicted"/>
<dbReference type="RefSeq" id="WP_279335681.1">
    <property type="nucleotide sequence ID" value="NZ_CP121682.1"/>
</dbReference>
<accession>A0ABY8K442</accession>
<organism evidence="2 3">
    <name type="scientific">Streptomyces cathayae</name>
    <dbReference type="NCBI Taxonomy" id="3031124"/>
    <lineage>
        <taxon>Bacteria</taxon>
        <taxon>Bacillati</taxon>
        <taxon>Actinomycetota</taxon>
        <taxon>Actinomycetes</taxon>
        <taxon>Kitasatosporales</taxon>
        <taxon>Streptomycetaceae</taxon>
        <taxon>Streptomyces</taxon>
    </lineage>
</organism>
<keyword evidence="3" id="KW-1185">Reference proteome</keyword>
<dbReference type="Pfam" id="PF04149">
    <property type="entry name" value="DUF397"/>
    <property type="match status" value="1"/>
</dbReference>
<evidence type="ECO:0000313" key="3">
    <source>
        <dbReference type="Proteomes" id="UP001216440"/>
    </source>
</evidence>
<name>A0ABY8K442_9ACTN</name>
<gene>
    <name evidence="2" type="ORF">PYS65_22165</name>
</gene>
<dbReference type="InterPro" id="IPR007278">
    <property type="entry name" value="DUF397"/>
</dbReference>
<dbReference type="EMBL" id="CP121682">
    <property type="protein sequence ID" value="WGD42627.1"/>
    <property type="molecule type" value="Genomic_DNA"/>
</dbReference>